<evidence type="ECO:0000313" key="3">
    <source>
        <dbReference type="EMBL" id="KAJ2785735.1"/>
    </source>
</evidence>
<keyword evidence="4" id="KW-1185">Reference proteome</keyword>
<dbReference type="AlphaFoldDB" id="A0A9W8HJZ9"/>
<feature type="region of interest" description="Disordered" evidence="1">
    <location>
        <begin position="1"/>
        <end position="29"/>
    </location>
</feature>
<dbReference type="PROSITE" id="PS50250">
    <property type="entry name" value="PCI"/>
    <property type="match status" value="1"/>
</dbReference>
<evidence type="ECO:0000256" key="1">
    <source>
        <dbReference type="SAM" id="MobiDB-lite"/>
    </source>
</evidence>
<dbReference type="SMART" id="SM00088">
    <property type="entry name" value="PINT"/>
    <property type="match status" value="1"/>
</dbReference>
<dbReference type="InterPro" id="IPR036390">
    <property type="entry name" value="WH_DNA-bd_sf"/>
</dbReference>
<reference evidence="3" key="1">
    <citation type="submission" date="2022-07" db="EMBL/GenBank/DDBJ databases">
        <title>Phylogenomic reconstructions and comparative analyses of Kickxellomycotina fungi.</title>
        <authorList>
            <person name="Reynolds N.K."/>
            <person name="Stajich J.E."/>
            <person name="Barry K."/>
            <person name="Grigoriev I.V."/>
            <person name="Crous P."/>
            <person name="Smith M.E."/>
        </authorList>
    </citation>
    <scope>NUCLEOTIDE SEQUENCE</scope>
    <source>
        <strain evidence="3">BCRC 34489</strain>
    </source>
</reference>
<feature type="domain" description="PCI" evidence="2">
    <location>
        <begin position="254"/>
        <end position="423"/>
    </location>
</feature>
<dbReference type="OrthoDB" id="194139at2759"/>
<dbReference type="PANTHER" id="PTHR10678">
    <property type="entry name" value="26S PROTEASOME NON-ATPASE REGULATORY SUBUNIT 11/COP9 SIGNALOSOME COMPLEX SUBUNIT 2"/>
    <property type="match status" value="1"/>
</dbReference>
<name>A0A9W8HJZ9_9FUNG</name>
<dbReference type="InterPro" id="IPR000717">
    <property type="entry name" value="PCI_dom"/>
</dbReference>
<proteinExistence type="predicted"/>
<dbReference type="Proteomes" id="UP001140172">
    <property type="component" value="Unassembled WGS sequence"/>
</dbReference>
<dbReference type="Gene3D" id="1.25.40.570">
    <property type="match status" value="1"/>
</dbReference>
<sequence length="450" mass="51703">MSDEEFMFDDGDDGDYDFEYEENSDSGELSLETKYYNAKTQREDDLSVALSEFAEVVSEDEKEGSSEWGFKATKQTLKIQLKQSADGQATQQQIFETYDRMLAYISKSIVARNYAEKSINSMLERVSLGMDPAFTREFYEKTLVVLKQTRNDRLWLRTSLRLGKLLLDQRDFKKLASLLDELKRSCLDDAGNVILERGTQMLEVNAMLLGMYVELEDARKLKDVYLESVGVRSAIPHPRIMGFIRECGGKMYMAERNWENAQANFFDAFKNYDEAGSPQRVQMLKYLVLASMLSESEVNPLSSPEARSYEADPEIIAMTKLVRAYEKQQVNDFERVLEDHSDAILGDRFIARFVDDLRRTFRMLTLQSIVAPYTRVRISSLAHRLRIDVAEAEELLIALILDKRLRASIDQENSILLLQQETTDESQYDAVSNWTSGLESMMKQALTILS</sequence>
<gene>
    <name evidence="3" type="ORF">GGI15_001827</name>
</gene>
<evidence type="ECO:0000259" key="2">
    <source>
        <dbReference type="PROSITE" id="PS50250"/>
    </source>
</evidence>
<dbReference type="SUPFAM" id="SSF46785">
    <property type="entry name" value="Winged helix' DNA-binding domain"/>
    <property type="match status" value="1"/>
</dbReference>
<accession>A0A9W8HJZ9</accession>
<evidence type="ECO:0000313" key="4">
    <source>
        <dbReference type="Proteomes" id="UP001140172"/>
    </source>
</evidence>
<organism evidence="3 4">
    <name type="scientific">Coemansia interrupta</name>
    <dbReference type="NCBI Taxonomy" id="1126814"/>
    <lineage>
        <taxon>Eukaryota</taxon>
        <taxon>Fungi</taxon>
        <taxon>Fungi incertae sedis</taxon>
        <taxon>Zoopagomycota</taxon>
        <taxon>Kickxellomycotina</taxon>
        <taxon>Kickxellomycetes</taxon>
        <taxon>Kickxellales</taxon>
        <taxon>Kickxellaceae</taxon>
        <taxon>Coemansia</taxon>
    </lineage>
</organism>
<dbReference type="InterPro" id="IPR050871">
    <property type="entry name" value="26S_Proteasome/COP9_Components"/>
</dbReference>
<dbReference type="Pfam" id="PF01399">
    <property type="entry name" value="PCI"/>
    <property type="match status" value="1"/>
</dbReference>
<comment type="caution">
    <text evidence="3">The sequence shown here is derived from an EMBL/GenBank/DDBJ whole genome shotgun (WGS) entry which is preliminary data.</text>
</comment>
<feature type="compositionally biased region" description="Acidic residues" evidence="1">
    <location>
        <begin position="1"/>
        <end position="25"/>
    </location>
</feature>
<dbReference type="SMART" id="SM00753">
    <property type="entry name" value="PAM"/>
    <property type="match status" value="1"/>
</dbReference>
<protein>
    <recommendedName>
        <fullName evidence="2">PCI domain-containing protein</fullName>
    </recommendedName>
</protein>
<dbReference type="EMBL" id="JANBUM010000081">
    <property type="protein sequence ID" value="KAJ2785735.1"/>
    <property type="molecule type" value="Genomic_DNA"/>
</dbReference>